<dbReference type="AlphaFoldDB" id="A0A9Q0KXQ0"/>
<accession>A0A9Q0KXQ0</accession>
<name>A0A9Q0KXQ0_9MAGN</name>
<keyword evidence="2" id="KW-1185">Reference proteome</keyword>
<sequence length="195" mass="19882">MTDGKVSSVLGSTNALLGKGHGQGDGSLVVSNTSGNVGSVLHKLVRVSGRSNESGFALRIGEVHTPATRVSEPFLFGSIVSPSLVRVPGVSVPARVSSIPQVSGVLCDLQNGAAGQLMQAKFGHIAERVLSPVMAIRNSVSDATVLSVFDGLPVGHVGASGFLGFPQGFNVARSSSAVGGDELQALLYALQIVCF</sequence>
<protein>
    <submittedName>
        <fullName evidence="1">Uncharacterized protein</fullName>
    </submittedName>
</protein>
<reference evidence="1" key="1">
    <citation type="journal article" date="2023" name="Plant J.">
        <title>The genome of the king protea, Protea cynaroides.</title>
        <authorList>
            <person name="Chang J."/>
            <person name="Duong T.A."/>
            <person name="Schoeman C."/>
            <person name="Ma X."/>
            <person name="Roodt D."/>
            <person name="Barker N."/>
            <person name="Li Z."/>
            <person name="Van de Peer Y."/>
            <person name="Mizrachi E."/>
        </authorList>
    </citation>
    <scope>NUCLEOTIDE SEQUENCE</scope>
    <source>
        <tissue evidence="1">Young leaves</tissue>
    </source>
</reference>
<comment type="caution">
    <text evidence="1">The sequence shown here is derived from an EMBL/GenBank/DDBJ whole genome shotgun (WGS) entry which is preliminary data.</text>
</comment>
<proteinExistence type="predicted"/>
<dbReference type="EMBL" id="JAMYWD010000002">
    <property type="protein sequence ID" value="KAJ4978596.1"/>
    <property type="molecule type" value="Genomic_DNA"/>
</dbReference>
<gene>
    <name evidence="1" type="ORF">NE237_009376</name>
</gene>
<evidence type="ECO:0000313" key="2">
    <source>
        <dbReference type="Proteomes" id="UP001141806"/>
    </source>
</evidence>
<organism evidence="1 2">
    <name type="scientific">Protea cynaroides</name>
    <dbReference type="NCBI Taxonomy" id="273540"/>
    <lineage>
        <taxon>Eukaryota</taxon>
        <taxon>Viridiplantae</taxon>
        <taxon>Streptophyta</taxon>
        <taxon>Embryophyta</taxon>
        <taxon>Tracheophyta</taxon>
        <taxon>Spermatophyta</taxon>
        <taxon>Magnoliopsida</taxon>
        <taxon>Proteales</taxon>
        <taxon>Proteaceae</taxon>
        <taxon>Protea</taxon>
    </lineage>
</organism>
<evidence type="ECO:0000313" key="1">
    <source>
        <dbReference type="EMBL" id="KAJ4978596.1"/>
    </source>
</evidence>
<dbReference type="Proteomes" id="UP001141806">
    <property type="component" value="Unassembled WGS sequence"/>
</dbReference>